<dbReference type="InterPro" id="IPR011850">
    <property type="entry name" value="T2SS_GspF"/>
</dbReference>
<evidence type="ECO:0000313" key="18">
    <source>
        <dbReference type="EMBL" id="SLM48901.1"/>
    </source>
</evidence>
<dbReference type="PANTHER" id="PTHR30012">
    <property type="entry name" value="GENERAL SECRETION PATHWAY PROTEIN"/>
    <property type="match status" value="1"/>
</dbReference>
<dbReference type="InterPro" id="IPR042094">
    <property type="entry name" value="T2SS_GspF_sf"/>
</dbReference>
<accession>A0A1W1I7J8</accession>
<feature type="transmembrane region" description="Helical" evidence="16">
    <location>
        <begin position="385"/>
        <end position="406"/>
    </location>
</feature>
<dbReference type="AlphaFoldDB" id="A0A1W1I7J8"/>
<evidence type="ECO:0000256" key="11">
    <source>
        <dbReference type="ARBA" id="ARBA00022989"/>
    </source>
</evidence>
<evidence type="ECO:0000256" key="2">
    <source>
        <dbReference type="ARBA" id="ARBA00004429"/>
    </source>
</evidence>
<dbReference type="PRINTS" id="PR00812">
    <property type="entry name" value="BCTERIALGSPF"/>
</dbReference>
<evidence type="ECO:0000259" key="17">
    <source>
        <dbReference type="Pfam" id="PF00482"/>
    </source>
</evidence>
<dbReference type="GO" id="GO:0015627">
    <property type="term" value="C:type II protein secretion system complex"/>
    <property type="evidence" value="ECO:0007669"/>
    <property type="project" value="InterPro"/>
</dbReference>
<comment type="function">
    <text evidence="1">Component of the type II secretion system inner membrane complex required for the energy-dependent secretion of extracellular factors such as proteases and toxins from the periplasm.</text>
</comment>
<dbReference type="GO" id="GO:0046872">
    <property type="term" value="F:metal ion binding"/>
    <property type="evidence" value="ECO:0007669"/>
    <property type="project" value="UniProtKB-KW"/>
</dbReference>
<keyword evidence="8" id="KW-0479">Metal-binding</keyword>
<comment type="similarity">
    <text evidence="3 14">Belongs to the GSP F family.</text>
</comment>
<feature type="region of interest" description="Disordered" evidence="15">
    <location>
        <begin position="43"/>
        <end position="67"/>
    </location>
</feature>
<dbReference type="STRING" id="1325564.NSJP_2734"/>
<feature type="compositionally biased region" description="Low complexity" evidence="15">
    <location>
        <begin position="48"/>
        <end position="67"/>
    </location>
</feature>
<dbReference type="InterPro" id="IPR018076">
    <property type="entry name" value="T2SS_GspF_dom"/>
</dbReference>
<keyword evidence="6" id="KW-0997">Cell inner membrane</keyword>
<keyword evidence="5" id="KW-1003">Cell membrane</keyword>
<keyword evidence="10" id="KW-0653">Protein transport</keyword>
<evidence type="ECO:0000256" key="5">
    <source>
        <dbReference type="ARBA" id="ARBA00022475"/>
    </source>
</evidence>
<evidence type="ECO:0000256" key="14">
    <source>
        <dbReference type="RuleBase" id="RU003923"/>
    </source>
</evidence>
<proteinExistence type="inferred from homology"/>
<keyword evidence="19" id="KW-1185">Reference proteome</keyword>
<keyword evidence="7 14" id="KW-0812">Transmembrane</keyword>
<dbReference type="GO" id="GO:0005886">
    <property type="term" value="C:plasma membrane"/>
    <property type="evidence" value="ECO:0007669"/>
    <property type="project" value="UniProtKB-SubCell"/>
</dbReference>
<feature type="transmembrane region" description="Helical" evidence="16">
    <location>
        <begin position="232"/>
        <end position="251"/>
    </location>
</feature>
<keyword evidence="11 16" id="KW-1133">Transmembrane helix</keyword>
<gene>
    <name evidence="18" type="ORF">NSJP_2734</name>
</gene>
<evidence type="ECO:0000256" key="1">
    <source>
        <dbReference type="ARBA" id="ARBA00002684"/>
    </source>
</evidence>
<evidence type="ECO:0000256" key="7">
    <source>
        <dbReference type="ARBA" id="ARBA00022692"/>
    </source>
</evidence>
<evidence type="ECO:0000256" key="12">
    <source>
        <dbReference type="ARBA" id="ARBA00023136"/>
    </source>
</evidence>
<keyword evidence="4 14" id="KW-0813">Transport</keyword>
<dbReference type="PROSITE" id="PS00874">
    <property type="entry name" value="T2SP_F"/>
    <property type="match status" value="1"/>
</dbReference>
<feature type="domain" description="Type II secretion system protein GspF" evidence="17">
    <location>
        <begin position="284"/>
        <end position="404"/>
    </location>
</feature>
<dbReference type="RefSeq" id="WP_080887222.1">
    <property type="nucleotide sequence ID" value="NZ_LT828648.1"/>
</dbReference>
<evidence type="ECO:0000256" key="16">
    <source>
        <dbReference type="SAM" id="Phobius"/>
    </source>
</evidence>
<dbReference type="FunFam" id="1.20.81.30:FF:000001">
    <property type="entry name" value="Type II secretion system protein F"/>
    <property type="match status" value="2"/>
</dbReference>
<dbReference type="PANTHER" id="PTHR30012:SF0">
    <property type="entry name" value="TYPE II SECRETION SYSTEM PROTEIN F-RELATED"/>
    <property type="match status" value="1"/>
</dbReference>
<evidence type="ECO:0000256" key="3">
    <source>
        <dbReference type="ARBA" id="ARBA00005745"/>
    </source>
</evidence>
<evidence type="ECO:0000256" key="10">
    <source>
        <dbReference type="ARBA" id="ARBA00022927"/>
    </source>
</evidence>
<evidence type="ECO:0000313" key="19">
    <source>
        <dbReference type="Proteomes" id="UP000192042"/>
    </source>
</evidence>
<dbReference type="Pfam" id="PF00482">
    <property type="entry name" value="T2SSF"/>
    <property type="match status" value="2"/>
</dbReference>
<evidence type="ECO:0000256" key="8">
    <source>
        <dbReference type="ARBA" id="ARBA00022723"/>
    </source>
</evidence>
<organism evidence="18 19">
    <name type="scientific">Nitrospira japonica</name>
    <dbReference type="NCBI Taxonomy" id="1325564"/>
    <lineage>
        <taxon>Bacteria</taxon>
        <taxon>Pseudomonadati</taxon>
        <taxon>Nitrospirota</taxon>
        <taxon>Nitrospiria</taxon>
        <taxon>Nitrospirales</taxon>
        <taxon>Nitrospiraceae</taxon>
        <taxon>Nitrospira</taxon>
    </lineage>
</organism>
<name>A0A1W1I7J8_9BACT</name>
<sequence length="413" mass="45501">MPVYQYRGFKQDGGSATGIIDAESPKVARLKLRKDGVFPTEMLEQGNAGQSPAAASRPSAGPPAISGRSALGQGDIAMMTRQLATLLVAGLPLVDALGVLLEQTDKKSVKSILADIREEIRGGKSYSVALERYPREFSQIYVHMVRAGEASGALDQILFRLAEFLEKQLALKHKVTNAILYPALMLLVGVGVLFFLMTFVVPKITAVFANLKQTLPWPTVVLMTLSRWCSDYWPVLAGGAVVLIWTVRRIIRTESGRILADRLILKLPLIGDVARMVSISRLSSTLATMLGSGVQLLEAMDVSRRVMNNRVLEHAVEEARQNIREGETIAEPLKRSGEFPSLVTHMIAVGERSGEMEEMLRRIGQIYDGEVDRVITRFTSLLEPVMILVMGILVFFIVVAILLPIFEMGQMVR</sequence>
<evidence type="ECO:0000256" key="6">
    <source>
        <dbReference type="ARBA" id="ARBA00022519"/>
    </source>
</evidence>
<dbReference type="Proteomes" id="UP000192042">
    <property type="component" value="Chromosome I"/>
</dbReference>
<dbReference type="InterPro" id="IPR003004">
    <property type="entry name" value="GspF/PilC"/>
</dbReference>
<feature type="transmembrane region" description="Helical" evidence="16">
    <location>
        <begin position="178"/>
        <end position="201"/>
    </location>
</feature>
<protein>
    <recommendedName>
        <fullName evidence="13">General secretion pathway protein F</fullName>
    </recommendedName>
</protein>
<evidence type="ECO:0000256" key="4">
    <source>
        <dbReference type="ARBA" id="ARBA00022448"/>
    </source>
</evidence>
<evidence type="ECO:0000256" key="15">
    <source>
        <dbReference type="SAM" id="MobiDB-lite"/>
    </source>
</evidence>
<keyword evidence="9" id="KW-0106">Calcium</keyword>
<dbReference type="Gene3D" id="1.20.81.30">
    <property type="entry name" value="Type II secretion system (T2SS), domain F"/>
    <property type="match status" value="2"/>
</dbReference>
<dbReference type="KEGG" id="nja:NSJP_2734"/>
<keyword evidence="12 16" id="KW-0472">Membrane</keyword>
<reference evidence="18 19" key="1">
    <citation type="submission" date="2017-03" db="EMBL/GenBank/DDBJ databases">
        <authorList>
            <person name="Afonso C.L."/>
            <person name="Miller P.J."/>
            <person name="Scott M.A."/>
            <person name="Spackman E."/>
            <person name="Goraichik I."/>
            <person name="Dimitrov K.M."/>
            <person name="Suarez D.L."/>
            <person name="Swayne D.E."/>
        </authorList>
    </citation>
    <scope>NUCLEOTIDE SEQUENCE [LARGE SCALE GENOMIC DNA]</scope>
    <source>
        <strain evidence="18">Genome sequencing of Nitrospira japonica strain NJ11</strain>
    </source>
</reference>
<feature type="domain" description="Type II secretion system protein GspF" evidence="17">
    <location>
        <begin position="80"/>
        <end position="202"/>
    </location>
</feature>
<dbReference type="InterPro" id="IPR001992">
    <property type="entry name" value="T2SS_GspF/T4SS_PilC_CS"/>
</dbReference>
<evidence type="ECO:0000256" key="13">
    <source>
        <dbReference type="ARBA" id="ARBA00030750"/>
    </source>
</evidence>
<comment type="subcellular location">
    <subcellularLocation>
        <location evidence="2">Cell inner membrane</location>
        <topology evidence="2">Multi-pass membrane protein</topology>
    </subcellularLocation>
    <subcellularLocation>
        <location evidence="14">Cell membrane</location>
        <topology evidence="14">Multi-pass membrane protein</topology>
    </subcellularLocation>
</comment>
<dbReference type="GO" id="GO:0015628">
    <property type="term" value="P:protein secretion by the type II secretion system"/>
    <property type="evidence" value="ECO:0007669"/>
    <property type="project" value="InterPro"/>
</dbReference>
<dbReference type="EMBL" id="LT828648">
    <property type="protein sequence ID" value="SLM48901.1"/>
    <property type="molecule type" value="Genomic_DNA"/>
</dbReference>
<evidence type="ECO:0000256" key="9">
    <source>
        <dbReference type="ARBA" id="ARBA00022837"/>
    </source>
</evidence>
<dbReference type="OrthoDB" id="9805682at2"/>
<dbReference type="NCBIfam" id="TIGR02120">
    <property type="entry name" value="GspF"/>
    <property type="match status" value="1"/>
</dbReference>